<evidence type="ECO:0000313" key="2">
    <source>
        <dbReference type="Proteomes" id="UP000523955"/>
    </source>
</evidence>
<evidence type="ECO:0000313" key="1">
    <source>
        <dbReference type="EMBL" id="MBB6626908.1"/>
    </source>
</evidence>
<dbReference type="EMBL" id="JACKXE010000001">
    <property type="protein sequence ID" value="MBB6626908.1"/>
    <property type="molecule type" value="Genomic_DNA"/>
</dbReference>
<name>A0A7X0VB80_9ACTN</name>
<organism evidence="1 2">
    <name type="scientific">Nocardioides luti</name>
    <dbReference type="NCBI Taxonomy" id="2761101"/>
    <lineage>
        <taxon>Bacteria</taxon>
        <taxon>Bacillati</taxon>
        <taxon>Actinomycetota</taxon>
        <taxon>Actinomycetes</taxon>
        <taxon>Propionibacteriales</taxon>
        <taxon>Nocardioidaceae</taxon>
        <taxon>Nocardioides</taxon>
    </lineage>
</organism>
<accession>A0A7X0VB80</accession>
<proteinExistence type="predicted"/>
<comment type="caution">
    <text evidence="1">The sequence shown here is derived from an EMBL/GenBank/DDBJ whole genome shotgun (WGS) entry which is preliminary data.</text>
</comment>
<dbReference type="AlphaFoldDB" id="A0A7X0VB80"/>
<gene>
    <name evidence="1" type="ORF">H5V45_06195</name>
</gene>
<sequence length="499" mass="53457">MPKVSEPVDDTTPLAAARIDVPARIGWLLRSHRTVGGLSLRQMSGALLEHGVQLSSTTLGRIESEGQRSSGALDGYAAVLGLQDGSLRATVDLLCRTFAYAPDAPVEAPPDSLADFSAACEAVETDRPTGGEWLAFARQHAHPEGFGLPTHLLEPLVRRLAIEDGRALGDAERTRYDALTELRWSAYADLVHEVLEGLVHVPETMTVQRALGALSERPTPALLRWCGELLADPSVAVARGASYALQNMLVIGGLGPAAWFELVPLVERAARLGQDDGTRLDVLAQLCAALPAPLATAVRRVCVLPPDPPIAPRTWARSRHNEHYEFARAVARDACRRVAHPDEPLLERLLFEAMFDPRGVRMGTSTHLIGTSAFAHPVVESLAERYADGPDATSRAAAMRVVSAAYTGGPLPAIAPWLTTPSTTELHNALTVYGRSGTALPATAVARGLAGDDVLARRTVFALGMAEDPRLEDLVTTGPTADVRASARWWLDHGGRVLH</sequence>
<protein>
    <submittedName>
        <fullName evidence="1">Uncharacterized protein</fullName>
    </submittedName>
</protein>
<dbReference type="RefSeq" id="WP_185252127.1">
    <property type="nucleotide sequence ID" value="NZ_JACKXE010000001.1"/>
</dbReference>
<keyword evidence="2" id="KW-1185">Reference proteome</keyword>
<reference evidence="1 2" key="1">
    <citation type="submission" date="2020-08" db="EMBL/GenBank/DDBJ databases">
        <authorList>
            <person name="Seo M.-J."/>
        </authorList>
    </citation>
    <scope>NUCLEOTIDE SEQUENCE [LARGE SCALE GENOMIC DNA]</scope>
    <source>
        <strain evidence="1 2">KIGAM211</strain>
    </source>
</reference>
<dbReference type="Proteomes" id="UP000523955">
    <property type="component" value="Unassembled WGS sequence"/>
</dbReference>